<name>A0A6H0WL31_9BACI</name>
<keyword evidence="2" id="KW-1185">Reference proteome</keyword>
<sequence>MKKIEFRLIDNESLERNQENPFRWSHSDKVVVNSASIEHAITVDFLNKFKEELNDLHDYDINGKNGEVTYENSHDGSYLFFKVSVK</sequence>
<protein>
    <submittedName>
        <fullName evidence="1">Uncharacterized protein</fullName>
    </submittedName>
</protein>
<accession>A0A6H0WL31</accession>
<dbReference type="AlphaFoldDB" id="A0A6H0WL31"/>
<reference evidence="1 2" key="1">
    <citation type="submission" date="2020-02" db="EMBL/GenBank/DDBJ databases">
        <title>Genome sequencing, annotation and comparative genomic analysis of Bacillus tequilensis EA-CB0015, an effective biological control agent against Pseudocercospora fijiensis in banana plants.</title>
        <authorList>
            <person name="Cuellar-Gaviria T.Z."/>
            <person name="Ju K.-S."/>
            <person name="Villegas-Escobar V."/>
        </authorList>
    </citation>
    <scope>NUCLEOTIDE SEQUENCE [LARGE SCALE GENOMIC DNA]</scope>
    <source>
        <strain evidence="1 2">EA-CB0015</strain>
    </source>
</reference>
<gene>
    <name evidence="1" type="ORF">G4P54_09380</name>
</gene>
<organism evidence="1 2">
    <name type="scientific">Bacillus tequilensis</name>
    <dbReference type="NCBI Taxonomy" id="227866"/>
    <lineage>
        <taxon>Bacteria</taxon>
        <taxon>Bacillati</taxon>
        <taxon>Bacillota</taxon>
        <taxon>Bacilli</taxon>
        <taxon>Bacillales</taxon>
        <taxon>Bacillaceae</taxon>
        <taxon>Bacillus</taxon>
    </lineage>
</organism>
<dbReference type="RefSeq" id="WP_167872467.1">
    <property type="nucleotide sequence ID" value="NZ_CP048852.1"/>
</dbReference>
<proteinExistence type="predicted"/>
<evidence type="ECO:0000313" key="2">
    <source>
        <dbReference type="Proteomes" id="UP000501914"/>
    </source>
</evidence>
<evidence type="ECO:0000313" key="1">
    <source>
        <dbReference type="EMBL" id="QIW80003.1"/>
    </source>
</evidence>
<dbReference type="EMBL" id="CP048852">
    <property type="protein sequence ID" value="QIW80003.1"/>
    <property type="molecule type" value="Genomic_DNA"/>
</dbReference>
<dbReference type="KEGG" id="bteq:G4P54_09380"/>
<dbReference type="Proteomes" id="UP000501914">
    <property type="component" value="Chromosome"/>
</dbReference>